<proteinExistence type="inferred from homology"/>
<evidence type="ECO:0000313" key="11">
    <source>
        <dbReference type="EMBL" id="KAK7843322.1"/>
    </source>
</evidence>
<dbReference type="SMART" id="SM00382">
    <property type="entry name" value="AAA"/>
    <property type="match status" value="1"/>
</dbReference>
<dbReference type="CDD" id="cd19510">
    <property type="entry name" value="RecA-like_BCS1"/>
    <property type="match status" value="1"/>
</dbReference>
<dbReference type="AlphaFoldDB" id="A0AAW0KVU3"/>
<evidence type="ECO:0000256" key="9">
    <source>
        <dbReference type="SAM" id="MobiDB-lite"/>
    </source>
</evidence>
<comment type="cofactor">
    <cofactor evidence="1">
        <name>Mg(2+)</name>
        <dbReference type="ChEBI" id="CHEBI:18420"/>
    </cofactor>
</comment>
<dbReference type="FunFam" id="3.40.50.300:FF:001122">
    <property type="entry name" value="AAA-ATPase ASD, mitochondrial"/>
    <property type="match status" value="1"/>
</dbReference>
<dbReference type="Proteomes" id="UP000237347">
    <property type="component" value="Unassembled WGS sequence"/>
</dbReference>
<keyword evidence="3" id="KW-0547">Nucleotide-binding</keyword>
<gene>
    <name evidence="11" type="primary">AATP1_3</name>
    <name evidence="11" type="ORF">CFP56_012696</name>
</gene>
<evidence type="ECO:0000256" key="3">
    <source>
        <dbReference type="ARBA" id="ARBA00022741"/>
    </source>
</evidence>
<evidence type="ECO:0000256" key="8">
    <source>
        <dbReference type="SAM" id="Coils"/>
    </source>
</evidence>
<feature type="coiled-coil region" evidence="8">
    <location>
        <begin position="449"/>
        <end position="500"/>
    </location>
</feature>
<dbReference type="EMBL" id="PKMF04000206">
    <property type="protein sequence ID" value="KAK7843322.1"/>
    <property type="molecule type" value="Genomic_DNA"/>
</dbReference>
<dbReference type="InterPro" id="IPR050747">
    <property type="entry name" value="Mitochondrial_chaperone_BCS1"/>
</dbReference>
<dbReference type="GO" id="GO:0005524">
    <property type="term" value="F:ATP binding"/>
    <property type="evidence" value="ECO:0007669"/>
    <property type="project" value="UniProtKB-KW"/>
</dbReference>
<dbReference type="InterPro" id="IPR025753">
    <property type="entry name" value="AAA_N_dom"/>
</dbReference>
<evidence type="ECO:0000256" key="7">
    <source>
        <dbReference type="ARBA" id="ARBA00049360"/>
    </source>
</evidence>
<dbReference type="Pfam" id="PF14363">
    <property type="entry name" value="AAA_assoc"/>
    <property type="match status" value="1"/>
</dbReference>
<dbReference type="Pfam" id="PF00004">
    <property type="entry name" value="AAA"/>
    <property type="match status" value="1"/>
</dbReference>
<evidence type="ECO:0000256" key="1">
    <source>
        <dbReference type="ARBA" id="ARBA00001946"/>
    </source>
</evidence>
<evidence type="ECO:0000259" key="10">
    <source>
        <dbReference type="SMART" id="SM00382"/>
    </source>
</evidence>
<feature type="domain" description="AAA+ ATPase" evidence="10">
    <location>
        <begin position="249"/>
        <end position="402"/>
    </location>
</feature>
<dbReference type="InterPro" id="IPR027417">
    <property type="entry name" value="P-loop_NTPase"/>
</dbReference>
<dbReference type="InterPro" id="IPR003593">
    <property type="entry name" value="AAA+_ATPase"/>
</dbReference>
<keyword evidence="6" id="KW-0460">Magnesium</keyword>
<evidence type="ECO:0000256" key="4">
    <source>
        <dbReference type="ARBA" id="ARBA00022801"/>
    </source>
</evidence>
<comment type="similarity">
    <text evidence="2">Belongs to the AAA ATPase family. BCS1 subfamily.</text>
</comment>
<dbReference type="GO" id="GO:0006950">
    <property type="term" value="P:response to stress"/>
    <property type="evidence" value="ECO:0007669"/>
    <property type="project" value="UniProtKB-ARBA"/>
</dbReference>
<keyword evidence="8" id="KW-0175">Coiled coil</keyword>
<keyword evidence="4" id="KW-0378">Hydrolase</keyword>
<comment type="catalytic activity">
    <reaction evidence="7">
        <text>ATP + H2O = ADP + phosphate + H(+)</text>
        <dbReference type="Rhea" id="RHEA:13065"/>
        <dbReference type="ChEBI" id="CHEBI:15377"/>
        <dbReference type="ChEBI" id="CHEBI:15378"/>
        <dbReference type="ChEBI" id="CHEBI:30616"/>
        <dbReference type="ChEBI" id="CHEBI:43474"/>
        <dbReference type="ChEBI" id="CHEBI:456216"/>
    </reaction>
</comment>
<comment type="caution">
    <text evidence="11">The sequence shown here is derived from an EMBL/GenBank/DDBJ whole genome shotgun (WGS) entry which is preliminary data.</text>
</comment>
<feature type="region of interest" description="Disordered" evidence="9">
    <location>
        <begin position="321"/>
        <end position="345"/>
    </location>
</feature>
<evidence type="ECO:0000313" key="12">
    <source>
        <dbReference type="Proteomes" id="UP000237347"/>
    </source>
</evidence>
<protein>
    <submittedName>
        <fullName evidence="11">Aaa-atpase asd</fullName>
    </submittedName>
</protein>
<accession>A0AAW0KVU3</accession>
<name>A0AAW0KVU3_QUESU</name>
<sequence length="521" mass="59315">MMMAEIWSLGGSLQIATIVFLWKILENYFSGHLRRSIISYGTKLASLVSPYIYIKFPEFVGDSEEYVGVKRSDAYAAIETYLSGKSSREAKYLKAIDVKDSSQPVQLSMDENEGVTDEFEGIKLSWVAKKEYTITQQSFSFNPQMDEKRYYELTFHKSHRDFVNGTYINHVIQKGKAITVSNRQRKLYTNNPSQSWERYRARKWSHATFEHPKTFDTLAMESKKKLEIVNDLENFSKGKDYHKKIGKAWKRGYLLYGPPGTGKSSMIAAMANHLEYDIYDLELTTVKNNTELRKLLIETTGKSIIVIEDIDCSLDLTGQRKKEKKKAKDEEANNPITKMTKGEEDSDSKVTLSGLLNFTDGLWSAIGGEKIFVFTTNYVERLDPALIRRGRMDMYIELSYCGFEAFKVLAKNYLDIDSHPLFATIGHLLEETNITPAEVAEKLMPKCMNEDAETCLKKLIEALETAKDEAKMKAEEEARLKVETEEKEKQEDALEDVKVDGSLAKVKENCVGVVKDNGATA</sequence>
<evidence type="ECO:0000256" key="6">
    <source>
        <dbReference type="ARBA" id="ARBA00022842"/>
    </source>
</evidence>
<dbReference type="SUPFAM" id="SSF52540">
    <property type="entry name" value="P-loop containing nucleoside triphosphate hydrolases"/>
    <property type="match status" value="1"/>
</dbReference>
<dbReference type="Gene3D" id="3.40.50.300">
    <property type="entry name" value="P-loop containing nucleotide triphosphate hydrolases"/>
    <property type="match status" value="1"/>
</dbReference>
<evidence type="ECO:0000256" key="5">
    <source>
        <dbReference type="ARBA" id="ARBA00022840"/>
    </source>
</evidence>
<dbReference type="InterPro" id="IPR058017">
    <property type="entry name" value="At3g28540-like_C"/>
</dbReference>
<dbReference type="InterPro" id="IPR003959">
    <property type="entry name" value="ATPase_AAA_core"/>
</dbReference>
<reference evidence="11 12" key="1">
    <citation type="journal article" date="2018" name="Sci. Data">
        <title>The draft genome sequence of cork oak.</title>
        <authorList>
            <person name="Ramos A.M."/>
            <person name="Usie A."/>
            <person name="Barbosa P."/>
            <person name="Barros P.M."/>
            <person name="Capote T."/>
            <person name="Chaves I."/>
            <person name="Simoes F."/>
            <person name="Abreu I."/>
            <person name="Carrasquinho I."/>
            <person name="Faro C."/>
            <person name="Guimaraes J.B."/>
            <person name="Mendonca D."/>
            <person name="Nobrega F."/>
            <person name="Rodrigues L."/>
            <person name="Saibo N.J.M."/>
            <person name="Varela M.C."/>
            <person name="Egas C."/>
            <person name="Matos J."/>
            <person name="Miguel C.M."/>
            <person name="Oliveira M.M."/>
            <person name="Ricardo C.P."/>
            <person name="Goncalves S."/>
        </authorList>
    </citation>
    <scope>NUCLEOTIDE SEQUENCE [LARGE SCALE GENOMIC DNA]</scope>
    <source>
        <strain evidence="12">cv. HL8</strain>
    </source>
</reference>
<evidence type="ECO:0000256" key="2">
    <source>
        <dbReference type="ARBA" id="ARBA00007448"/>
    </source>
</evidence>
<keyword evidence="12" id="KW-1185">Reference proteome</keyword>
<organism evidence="11 12">
    <name type="scientific">Quercus suber</name>
    <name type="common">Cork oak</name>
    <dbReference type="NCBI Taxonomy" id="58331"/>
    <lineage>
        <taxon>Eukaryota</taxon>
        <taxon>Viridiplantae</taxon>
        <taxon>Streptophyta</taxon>
        <taxon>Embryophyta</taxon>
        <taxon>Tracheophyta</taxon>
        <taxon>Spermatophyta</taxon>
        <taxon>Magnoliopsida</taxon>
        <taxon>eudicotyledons</taxon>
        <taxon>Gunneridae</taxon>
        <taxon>Pentapetalae</taxon>
        <taxon>rosids</taxon>
        <taxon>fabids</taxon>
        <taxon>Fagales</taxon>
        <taxon>Fagaceae</taxon>
        <taxon>Quercus</taxon>
    </lineage>
</organism>
<keyword evidence="5" id="KW-0067">ATP-binding</keyword>
<dbReference type="PANTHER" id="PTHR23070">
    <property type="entry name" value="BCS1 AAA-TYPE ATPASE"/>
    <property type="match status" value="1"/>
</dbReference>
<dbReference type="Gene3D" id="6.10.280.40">
    <property type="match status" value="1"/>
</dbReference>
<dbReference type="GO" id="GO:0016887">
    <property type="term" value="F:ATP hydrolysis activity"/>
    <property type="evidence" value="ECO:0007669"/>
    <property type="project" value="InterPro"/>
</dbReference>
<dbReference type="Pfam" id="PF25568">
    <property type="entry name" value="AAA_lid_At3g28540"/>
    <property type="match status" value="1"/>
</dbReference>